<dbReference type="PhylomeDB" id="A0A0G4HDY0"/>
<dbReference type="EMBL" id="CDMZ01002386">
    <property type="protein sequence ID" value="CEM42139.1"/>
    <property type="molecule type" value="Genomic_DNA"/>
</dbReference>
<accession>A0A0G4HDY0</accession>
<evidence type="ECO:0000313" key="2">
    <source>
        <dbReference type="EMBL" id="CEM42139.1"/>
    </source>
</evidence>
<name>A0A0G4HDY0_9ALVE</name>
<feature type="region of interest" description="Disordered" evidence="1">
    <location>
        <begin position="107"/>
        <end position="187"/>
    </location>
</feature>
<feature type="compositionally biased region" description="Basic and acidic residues" evidence="1">
    <location>
        <begin position="120"/>
        <end position="141"/>
    </location>
</feature>
<dbReference type="AlphaFoldDB" id="A0A0G4HDY0"/>
<reference evidence="2" key="1">
    <citation type="submission" date="2014-11" db="EMBL/GenBank/DDBJ databases">
        <authorList>
            <person name="Otto D Thomas"/>
            <person name="Naeem Raeece"/>
        </authorList>
    </citation>
    <scope>NUCLEOTIDE SEQUENCE</scope>
</reference>
<organism evidence="2">
    <name type="scientific">Chromera velia CCMP2878</name>
    <dbReference type="NCBI Taxonomy" id="1169474"/>
    <lineage>
        <taxon>Eukaryota</taxon>
        <taxon>Sar</taxon>
        <taxon>Alveolata</taxon>
        <taxon>Colpodellida</taxon>
        <taxon>Chromeraceae</taxon>
        <taxon>Chromera</taxon>
    </lineage>
</organism>
<gene>
    <name evidence="2" type="ORF">Cvel_6463</name>
</gene>
<dbReference type="VEuPathDB" id="CryptoDB:Cvel_6463"/>
<evidence type="ECO:0000256" key="1">
    <source>
        <dbReference type="SAM" id="MobiDB-lite"/>
    </source>
</evidence>
<sequence length="302" mass="33706">MVYLTYDLVPYLMRQDDAEGETILQKEGKESYVVVRDARGFLAEILVDNPRRDGHTTNLPFTDVIVLRTNEVAAAMKDEGNMWAMGLRTIGFEELRAEYRRFGHAGGCLNNQAPAQGEGDGDREGRDESPDGRDHEPKHSDDEDSLFGENFLAPDALTGGQLGGNNKHAQGGGLPGADLGDEPPADNVFFLAPPHDCFYLGPDPKHPLTVPDDFKQGSTQTPALPEEVERGDFDEACKDKWLKNIVGKEVLGRVVDRKEVDSVIRMGWRLTWKEKETKQAEKEKEENRQKEGKAGIDRQSER</sequence>
<feature type="region of interest" description="Disordered" evidence="1">
    <location>
        <begin position="274"/>
        <end position="302"/>
    </location>
</feature>
<protein>
    <submittedName>
        <fullName evidence="2">Uncharacterized protein</fullName>
    </submittedName>
</protein>
<proteinExistence type="predicted"/>